<dbReference type="InterPro" id="IPR051791">
    <property type="entry name" value="Pra-immunoreactive"/>
</dbReference>
<evidence type="ECO:0000256" key="1">
    <source>
        <dbReference type="ARBA" id="ARBA00004651"/>
    </source>
</evidence>
<evidence type="ECO:0000256" key="5">
    <source>
        <dbReference type="ARBA" id="ARBA00023136"/>
    </source>
</evidence>
<keyword evidence="4 7" id="KW-1133">Transmembrane helix</keyword>
<evidence type="ECO:0000256" key="7">
    <source>
        <dbReference type="SAM" id="Phobius"/>
    </source>
</evidence>
<keyword evidence="3 7" id="KW-0812">Transmembrane</keyword>
<dbReference type="AlphaFoldDB" id="A0A2R6Y288"/>
<evidence type="ECO:0000313" key="10">
    <source>
        <dbReference type="Proteomes" id="UP000244338"/>
    </source>
</evidence>
<feature type="transmembrane region" description="Helical" evidence="7">
    <location>
        <begin position="40"/>
        <end position="58"/>
    </location>
</feature>
<evidence type="ECO:0000259" key="8">
    <source>
        <dbReference type="Pfam" id="PF06271"/>
    </source>
</evidence>
<organism evidence="9 10">
    <name type="scientific">Candidatus Carbonibacillus altaicus</name>
    <dbReference type="NCBI Taxonomy" id="2163959"/>
    <lineage>
        <taxon>Bacteria</taxon>
        <taxon>Bacillati</taxon>
        <taxon>Bacillota</taxon>
        <taxon>Bacilli</taxon>
        <taxon>Bacillales</taxon>
        <taxon>Candidatus Carbonibacillus</taxon>
    </lineage>
</organism>
<proteinExistence type="predicted"/>
<protein>
    <recommendedName>
        <fullName evidence="8">RDD domain-containing protein</fullName>
    </recommendedName>
</protein>
<dbReference type="Proteomes" id="UP000244338">
    <property type="component" value="Unassembled WGS sequence"/>
</dbReference>
<evidence type="ECO:0000256" key="6">
    <source>
        <dbReference type="SAM" id="MobiDB-lite"/>
    </source>
</evidence>
<accession>A0A2R6Y288</accession>
<dbReference type="PANTHER" id="PTHR36115">
    <property type="entry name" value="PROLINE-RICH ANTIGEN HOMOLOG-RELATED"/>
    <property type="match status" value="1"/>
</dbReference>
<dbReference type="Pfam" id="PF06271">
    <property type="entry name" value="RDD"/>
    <property type="match status" value="1"/>
</dbReference>
<feature type="domain" description="RDD" evidence="8">
    <location>
        <begin position="4"/>
        <end position="121"/>
    </location>
</feature>
<evidence type="ECO:0000313" key="9">
    <source>
        <dbReference type="EMBL" id="PTQ56806.1"/>
    </source>
</evidence>
<dbReference type="PANTHER" id="PTHR36115:SF9">
    <property type="entry name" value="LMO1584 PROTEIN"/>
    <property type="match status" value="1"/>
</dbReference>
<name>A0A2R6Y288_9BACL</name>
<sequence length="157" mass="17846">MARLAGFWVRLFAYLIDWFVLQAAGNIFFTWLVPDTFTMVVLWFVLILSYFILMTYVFGQTLGKMVMGIRVEMSDGKERSFGAVVLRETIGRAASLIFFGFGYWMIVFDKKKRAMHDRIAETVVTIVPVSKRSHDGQKDTDDAAGKHHPTSTSTSMA</sequence>
<feature type="compositionally biased region" description="Basic and acidic residues" evidence="6">
    <location>
        <begin position="132"/>
        <end position="145"/>
    </location>
</feature>
<comment type="caution">
    <text evidence="9">The sequence shown here is derived from an EMBL/GenBank/DDBJ whole genome shotgun (WGS) entry which is preliminary data.</text>
</comment>
<feature type="region of interest" description="Disordered" evidence="6">
    <location>
        <begin position="132"/>
        <end position="157"/>
    </location>
</feature>
<dbReference type="EMBL" id="PEBX01000018">
    <property type="protein sequence ID" value="PTQ56806.1"/>
    <property type="molecule type" value="Genomic_DNA"/>
</dbReference>
<feature type="transmembrane region" description="Helical" evidence="7">
    <location>
        <begin position="12"/>
        <end position="33"/>
    </location>
</feature>
<evidence type="ECO:0000256" key="2">
    <source>
        <dbReference type="ARBA" id="ARBA00022475"/>
    </source>
</evidence>
<evidence type="ECO:0000256" key="3">
    <source>
        <dbReference type="ARBA" id="ARBA00022692"/>
    </source>
</evidence>
<gene>
    <name evidence="9" type="ORF">BSOLF_2608</name>
</gene>
<keyword evidence="2" id="KW-1003">Cell membrane</keyword>
<reference evidence="10" key="1">
    <citation type="journal article" date="2018" name="Sci. Rep.">
        <title>Lignite coal burning seam in the remote Altai Mountains harbors a hydrogen-driven thermophilic microbial community.</title>
        <authorList>
            <person name="Kadnikov V.V."/>
            <person name="Mardanov A.V."/>
            <person name="Ivasenko D.A."/>
            <person name="Antsiferov D.V."/>
            <person name="Beletsky A.V."/>
            <person name="Karnachuk O.V."/>
            <person name="Ravin N.V."/>
        </authorList>
    </citation>
    <scope>NUCLEOTIDE SEQUENCE [LARGE SCALE GENOMIC DNA]</scope>
</reference>
<evidence type="ECO:0000256" key="4">
    <source>
        <dbReference type="ARBA" id="ARBA00022989"/>
    </source>
</evidence>
<dbReference type="GO" id="GO:0005886">
    <property type="term" value="C:plasma membrane"/>
    <property type="evidence" value="ECO:0007669"/>
    <property type="project" value="UniProtKB-SubCell"/>
</dbReference>
<feature type="transmembrane region" description="Helical" evidence="7">
    <location>
        <begin position="89"/>
        <end position="108"/>
    </location>
</feature>
<dbReference type="InterPro" id="IPR010432">
    <property type="entry name" value="RDD"/>
</dbReference>
<keyword evidence="5 7" id="KW-0472">Membrane</keyword>
<comment type="subcellular location">
    <subcellularLocation>
        <location evidence="1">Cell membrane</location>
        <topology evidence="1">Multi-pass membrane protein</topology>
    </subcellularLocation>
</comment>